<evidence type="ECO:0000259" key="1">
    <source>
        <dbReference type="PROSITE" id="PS50011"/>
    </source>
</evidence>
<dbReference type="EMBL" id="MLAK01000890">
    <property type="protein sequence ID" value="OHT01917.1"/>
    <property type="molecule type" value="Genomic_DNA"/>
</dbReference>
<dbReference type="GO" id="GO:0005524">
    <property type="term" value="F:ATP binding"/>
    <property type="evidence" value="ECO:0007669"/>
    <property type="project" value="InterPro"/>
</dbReference>
<gene>
    <name evidence="2" type="ORF">TRFO_31157</name>
</gene>
<dbReference type="InterPro" id="IPR011009">
    <property type="entry name" value="Kinase-like_dom_sf"/>
</dbReference>
<dbReference type="OrthoDB" id="5979581at2759"/>
<dbReference type="GeneID" id="94842474"/>
<dbReference type="SUPFAM" id="SSF56112">
    <property type="entry name" value="Protein kinase-like (PK-like)"/>
    <property type="match status" value="1"/>
</dbReference>
<dbReference type="InterPro" id="IPR050235">
    <property type="entry name" value="CK1_Ser-Thr_kinase"/>
</dbReference>
<dbReference type="PROSITE" id="PS50011">
    <property type="entry name" value="PROTEIN_KINASE_DOM"/>
    <property type="match status" value="1"/>
</dbReference>
<keyword evidence="2" id="KW-0418">Kinase</keyword>
<dbReference type="RefSeq" id="XP_068355053.1">
    <property type="nucleotide sequence ID" value="XM_068507770.1"/>
</dbReference>
<evidence type="ECO:0000313" key="3">
    <source>
        <dbReference type="Proteomes" id="UP000179807"/>
    </source>
</evidence>
<dbReference type="PANTHER" id="PTHR11909">
    <property type="entry name" value="CASEIN KINASE-RELATED"/>
    <property type="match status" value="1"/>
</dbReference>
<feature type="domain" description="Protein kinase" evidence="1">
    <location>
        <begin position="1"/>
        <end position="263"/>
    </location>
</feature>
<reference evidence="2" key="1">
    <citation type="submission" date="2016-10" db="EMBL/GenBank/DDBJ databases">
        <authorList>
            <person name="Benchimol M."/>
            <person name="Almeida L.G."/>
            <person name="Vasconcelos A.T."/>
            <person name="Perreira-Neves A."/>
            <person name="Rosa I.A."/>
            <person name="Tasca T."/>
            <person name="Bogo M.R."/>
            <person name="de Souza W."/>
        </authorList>
    </citation>
    <scope>NUCLEOTIDE SEQUENCE [LARGE SCALE GENOMIC DNA]</scope>
    <source>
        <strain evidence="2">K</strain>
    </source>
</reference>
<organism evidence="2 3">
    <name type="scientific">Tritrichomonas foetus</name>
    <dbReference type="NCBI Taxonomy" id="1144522"/>
    <lineage>
        <taxon>Eukaryota</taxon>
        <taxon>Metamonada</taxon>
        <taxon>Parabasalia</taxon>
        <taxon>Tritrichomonadida</taxon>
        <taxon>Tritrichomonadidae</taxon>
        <taxon>Tritrichomonas</taxon>
    </lineage>
</organism>
<dbReference type="AlphaFoldDB" id="A0A1J4JXB2"/>
<comment type="caution">
    <text evidence="2">The sequence shown here is derived from an EMBL/GenBank/DDBJ whole genome shotgun (WGS) entry which is preliminary data.</text>
</comment>
<proteinExistence type="predicted"/>
<evidence type="ECO:0000313" key="2">
    <source>
        <dbReference type="EMBL" id="OHT01917.1"/>
    </source>
</evidence>
<dbReference type="Proteomes" id="UP000179807">
    <property type="component" value="Unassembled WGS sequence"/>
</dbReference>
<protein>
    <submittedName>
        <fullName evidence="2">Casein kinase I</fullName>
    </submittedName>
</protein>
<dbReference type="GO" id="GO:0004672">
    <property type="term" value="F:protein kinase activity"/>
    <property type="evidence" value="ECO:0007669"/>
    <property type="project" value="InterPro"/>
</dbReference>
<sequence length="394" mass="45132">MSIVNIKGFKTLHRFQDRQDMFVGVDEETGEHVLIKSKPYDLSFEAKISTLLSGANGFPKFHYYSIENNNCILVTQLLGKPLSNLFIEQKQTFSLKTIIMIADQVLERLEFLYNKSIVHGRISPEHILIERNPCQNVPSLLYLVNFCHGERFKECLGFNNNILSERKGYGPEEFLSIRALCKEDLSPADDLESLAYMLIYFYNKELPWSNCDNSLDSKVSISVDTLCAGMPKEFAYFLKTVKNLSPGEAPNYQEYRKIFRQLLERSGIAYDGLFDWDMAKPISFNFERASSSSRFEFSNNIHKNYSSPNLISNPHIAEFMNDSTNRKLFIFGDKDHHDTINNKEKKLIATSAKVSNNDSLPLPPQPLAKSLKMAGRIGHSRFRSLSVNNFIPFV</sequence>
<name>A0A1J4JXB2_9EUKA</name>
<dbReference type="VEuPathDB" id="TrichDB:TRFO_31157"/>
<keyword evidence="3" id="KW-1185">Reference proteome</keyword>
<dbReference type="Gene3D" id="1.10.510.10">
    <property type="entry name" value="Transferase(Phosphotransferase) domain 1"/>
    <property type="match status" value="1"/>
</dbReference>
<dbReference type="InterPro" id="IPR000719">
    <property type="entry name" value="Prot_kinase_dom"/>
</dbReference>
<accession>A0A1J4JXB2</accession>
<keyword evidence="2" id="KW-0808">Transferase</keyword>